<dbReference type="Pfam" id="PF13786">
    <property type="entry name" value="DUF4179"/>
    <property type="match status" value="1"/>
</dbReference>
<feature type="transmembrane region" description="Helical" evidence="1">
    <location>
        <begin position="50"/>
        <end position="72"/>
    </location>
</feature>
<evidence type="ECO:0000259" key="3">
    <source>
        <dbReference type="Pfam" id="PF18705"/>
    </source>
</evidence>
<accession>A0A518V6Z1</accession>
<keyword evidence="1" id="KW-1133">Transmembrane helix</keyword>
<organism evidence="4 5">
    <name type="scientific">Brevibacillus laterosporus</name>
    <name type="common">Bacillus laterosporus</name>
    <dbReference type="NCBI Taxonomy" id="1465"/>
    <lineage>
        <taxon>Bacteria</taxon>
        <taxon>Bacillati</taxon>
        <taxon>Bacillota</taxon>
        <taxon>Bacilli</taxon>
        <taxon>Bacillales</taxon>
        <taxon>Paenibacillaceae</taxon>
        <taxon>Brevibacillus</taxon>
    </lineage>
</organism>
<reference evidence="4 5" key="1">
    <citation type="submission" date="2018-11" db="EMBL/GenBank/DDBJ databases">
        <title>Phylogenetic determinants of toxin gene distribution in genomes of Brevibacillus laterosporus.</title>
        <authorList>
            <person name="Glare T.R."/>
            <person name="Durrant A."/>
            <person name="Berry C."/>
            <person name="Palma L."/>
            <person name="Ormskirk M."/>
            <person name="Cox M.O."/>
        </authorList>
    </citation>
    <scope>NUCLEOTIDE SEQUENCE [LARGE SCALE GENOMIC DNA]</scope>
    <source>
        <strain evidence="4 5">1821L</strain>
    </source>
</reference>
<name>A0A518V6Z1_BRELA</name>
<evidence type="ECO:0000259" key="2">
    <source>
        <dbReference type="Pfam" id="PF13786"/>
    </source>
</evidence>
<evidence type="ECO:0000313" key="4">
    <source>
        <dbReference type="EMBL" id="QDX92729.1"/>
    </source>
</evidence>
<evidence type="ECO:0000256" key="1">
    <source>
        <dbReference type="SAM" id="Phobius"/>
    </source>
</evidence>
<dbReference type="EMBL" id="CP033464">
    <property type="protein sequence ID" value="QDX92729.1"/>
    <property type="molecule type" value="Genomic_DNA"/>
</dbReference>
<gene>
    <name evidence="4" type="ORF">EEL30_10680</name>
</gene>
<dbReference type="OrthoDB" id="2541898at2"/>
<keyword evidence="1" id="KW-0472">Membrane</keyword>
<sequence length="365" mass="40107">MKDIYELLNDASIDANEFEEMEVTELEKVKVKSALKKSISKKKMGWKNNVAVASLMVALSATTLGLAFPAFANGIPVIGDIFRYLDTGITGLHDNYKEYSTEMNMAKESNGIKVTINDAIFDGETVSLTFSIESEQDLGENPTTRGNPDLEGSRGIAGLSKISKVGENQYVGLYQATDLTNSVDDTLGITWDLDSIIVPDKQEEIKGDWKFEFTLNATNSDTQLIGQSVEQSRVKVNLDKISITPMSFIVCYDQEVSEIVRNKWHGVDVELEVKDDLGNAYSGQGNGGTGSDSYNISWSKTFGKLDPNASKLIVTPHVTLRSYNSENYTSVELMGNGPKLLPLPTKLGTGKEEFVLNDIVIELKN</sequence>
<protein>
    <submittedName>
        <fullName evidence="4">DUF4179 domain-containing protein</fullName>
    </submittedName>
</protein>
<dbReference type="InterPro" id="IPR025436">
    <property type="entry name" value="DUF4179"/>
</dbReference>
<feature type="domain" description="DUF4179" evidence="2">
    <location>
        <begin position="41"/>
        <end position="134"/>
    </location>
</feature>
<dbReference type="Gene3D" id="2.60.40.1640">
    <property type="entry name" value="Conserved domain protein"/>
    <property type="match status" value="1"/>
</dbReference>
<feature type="domain" description="DUF5643" evidence="3">
    <location>
        <begin position="222"/>
        <end position="333"/>
    </location>
</feature>
<dbReference type="InterPro" id="IPR040680">
    <property type="entry name" value="DUF5643"/>
</dbReference>
<dbReference type="Proteomes" id="UP000319432">
    <property type="component" value="Chromosome"/>
</dbReference>
<keyword evidence="1" id="KW-0812">Transmembrane</keyword>
<proteinExistence type="predicted"/>
<dbReference type="AlphaFoldDB" id="A0A518V6Z1"/>
<dbReference type="Pfam" id="PF18705">
    <property type="entry name" value="DUF5643"/>
    <property type="match status" value="1"/>
</dbReference>
<keyword evidence="5" id="KW-1185">Reference proteome</keyword>
<dbReference type="Gene3D" id="2.60.40.1630">
    <property type="entry name" value="bacillus anthracis domain"/>
    <property type="match status" value="1"/>
</dbReference>
<evidence type="ECO:0000313" key="5">
    <source>
        <dbReference type="Proteomes" id="UP000319432"/>
    </source>
</evidence>